<dbReference type="GO" id="GO:0003677">
    <property type="term" value="F:DNA binding"/>
    <property type="evidence" value="ECO:0007669"/>
    <property type="project" value="UniProtKB-KW"/>
</dbReference>
<accession>A0A7J5TUH4</accession>
<dbReference type="Pfam" id="PF01381">
    <property type="entry name" value="HTH_3"/>
    <property type="match status" value="1"/>
</dbReference>
<dbReference type="AlphaFoldDB" id="A0A7J5TUH4"/>
<dbReference type="InterPro" id="IPR010982">
    <property type="entry name" value="Lambda_DNA-bd_dom_sf"/>
</dbReference>
<dbReference type="EMBL" id="WELI01000010">
    <property type="protein sequence ID" value="KAB7727617.1"/>
    <property type="molecule type" value="Genomic_DNA"/>
</dbReference>
<comment type="caution">
    <text evidence="4">The sequence shown here is derived from an EMBL/GenBank/DDBJ whole genome shotgun (WGS) entry which is preliminary data.</text>
</comment>
<feature type="domain" description="HTH cro/C1-type" evidence="3">
    <location>
        <begin position="16"/>
        <end position="70"/>
    </location>
</feature>
<dbReference type="Proteomes" id="UP000488299">
    <property type="component" value="Unassembled WGS sequence"/>
</dbReference>
<dbReference type="PANTHER" id="PTHR46797:SF1">
    <property type="entry name" value="METHYLPHOSPHONATE SYNTHASE"/>
    <property type="match status" value="1"/>
</dbReference>
<dbReference type="InterPro" id="IPR001387">
    <property type="entry name" value="Cro/C1-type_HTH"/>
</dbReference>
<keyword evidence="2" id="KW-0238">DNA-binding</keyword>
<evidence type="ECO:0000256" key="1">
    <source>
        <dbReference type="ARBA" id="ARBA00007227"/>
    </source>
</evidence>
<comment type="similarity">
    <text evidence="1">Belongs to the short-chain fatty acyl-CoA assimilation regulator (ScfR) family.</text>
</comment>
<dbReference type="InterPro" id="IPR010359">
    <property type="entry name" value="IrrE_HExxH"/>
</dbReference>
<dbReference type="InterPro" id="IPR050807">
    <property type="entry name" value="TransReg_Diox_bact_type"/>
</dbReference>
<protein>
    <submittedName>
        <fullName evidence="4">Helix-turn-helix domain-containing protein</fullName>
    </submittedName>
</protein>
<reference evidence="4 5" key="1">
    <citation type="submission" date="2019-10" db="EMBL/GenBank/DDBJ databases">
        <title>Rudanella paleaurantiibacter sp. nov., isolated from sludge.</title>
        <authorList>
            <person name="Xu S.Q."/>
        </authorList>
    </citation>
    <scope>NUCLEOTIDE SEQUENCE [LARGE SCALE GENOMIC DNA]</scope>
    <source>
        <strain evidence="4 5">HX-22-17</strain>
    </source>
</reference>
<dbReference type="CDD" id="cd00093">
    <property type="entry name" value="HTH_XRE"/>
    <property type="match status" value="1"/>
</dbReference>
<dbReference type="Gene3D" id="1.10.260.40">
    <property type="entry name" value="lambda repressor-like DNA-binding domains"/>
    <property type="match status" value="1"/>
</dbReference>
<evidence type="ECO:0000313" key="4">
    <source>
        <dbReference type="EMBL" id="KAB7727617.1"/>
    </source>
</evidence>
<dbReference type="Pfam" id="PF06114">
    <property type="entry name" value="Peptidase_M78"/>
    <property type="match status" value="1"/>
</dbReference>
<proteinExistence type="inferred from homology"/>
<evidence type="ECO:0000259" key="3">
    <source>
        <dbReference type="PROSITE" id="PS50943"/>
    </source>
</evidence>
<dbReference type="RefSeq" id="WP_152126249.1">
    <property type="nucleotide sequence ID" value="NZ_WELI01000010.1"/>
</dbReference>
<organism evidence="4 5">
    <name type="scientific">Rudanella paleaurantiibacter</name>
    <dbReference type="NCBI Taxonomy" id="2614655"/>
    <lineage>
        <taxon>Bacteria</taxon>
        <taxon>Pseudomonadati</taxon>
        <taxon>Bacteroidota</taxon>
        <taxon>Cytophagia</taxon>
        <taxon>Cytophagales</taxon>
        <taxon>Cytophagaceae</taxon>
        <taxon>Rudanella</taxon>
    </lineage>
</organism>
<keyword evidence="5" id="KW-1185">Reference proteome</keyword>
<dbReference type="PANTHER" id="PTHR46797">
    <property type="entry name" value="HTH-TYPE TRANSCRIPTIONAL REGULATOR"/>
    <property type="match status" value="1"/>
</dbReference>
<dbReference type="GO" id="GO:0005829">
    <property type="term" value="C:cytosol"/>
    <property type="evidence" value="ECO:0007669"/>
    <property type="project" value="TreeGrafter"/>
</dbReference>
<dbReference type="GO" id="GO:0003700">
    <property type="term" value="F:DNA-binding transcription factor activity"/>
    <property type="evidence" value="ECO:0007669"/>
    <property type="project" value="TreeGrafter"/>
</dbReference>
<dbReference type="SUPFAM" id="SSF47413">
    <property type="entry name" value="lambda repressor-like DNA-binding domains"/>
    <property type="match status" value="1"/>
</dbReference>
<dbReference type="SMART" id="SM00530">
    <property type="entry name" value="HTH_XRE"/>
    <property type="match status" value="1"/>
</dbReference>
<name>A0A7J5TUH4_9BACT</name>
<sequence>MASDREKVRLVFGLKVRQLRTELGLSTYDLADQTGLSPSYLNEIEKGKKYPKTEKIFALAKALQTDYDSLVSLRVSKQLEPVVELFDSNILNELPLDLFGIEPGYFLEVMANAPAKLSALISTLIEIGRNYDLRVEQFYFSVLRTYQAMHDNYFEDLELEADQFLSEHPLPSDPTHCPDWLFDLLTHTYGCTIQTYDAAEQPDLAALRSVYLPEKNTLLLNRQLSNEQRAFTLAREIGYRRLKATIRPLESSVLSARSFEEVFNNFRASYFARAVLIPRQRLINELTEVAASGTWSNNRLLDMMLPFAVTPEMFLLRMTNVLTSHFGLKELFFIRFNQGADGRYTLNKELHLSKLHTPHGTARNEHYCRRQVSVTILTELRQLQQSGAWNGQPICRAQQITFSTNGNTYFVFSIAKSSPPTTTNSSINIGFPLTPQLREVFRFLDDPAIPSTSVGETCERCPIADCTVRAAPPVERAREHQTHQTLTTIEKLRFG</sequence>
<gene>
    <name evidence="4" type="ORF">F5984_21365</name>
</gene>
<evidence type="ECO:0000256" key="2">
    <source>
        <dbReference type="ARBA" id="ARBA00023125"/>
    </source>
</evidence>
<evidence type="ECO:0000313" key="5">
    <source>
        <dbReference type="Proteomes" id="UP000488299"/>
    </source>
</evidence>
<dbReference type="PROSITE" id="PS50943">
    <property type="entry name" value="HTH_CROC1"/>
    <property type="match status" value="1"/>
</dbReference>